<keyword evidence="8 11" id="KW-1133">Transmembrane helix</keyword>
<feature type="transmembrane region" description="Helical" evidence="11">
    <location>
        <begin position="12"/>
        <end position="34"/>
    </location>
</feature>
<dbReference type="RefSeq" id="WP_022169991.1">
    <property type="nucleotide sequence ID" value="NZ_CAJLIF010000034.1"/>
</dbReference>
<keyword evidence="9" id="KW-0902">Two-component regulatory system</keyword>
<dbReference type="AlphaFoldDB" id="A0A173SUS9"/>
<keyword evidence="4" id="KW-1003">Cell membrane</keyword>
<evidence type="ECO:0000256" key="8">
    <source>
        <dbReference type="ARBA" id="ARBA00022989"/>
    </source>
</evidence>
<evidence type="ECO:0000256" key="9">
    <source>
        <dbReference type="ARBA" id="ARBA00023012"/>
    </source>
</evidence>
<evidence type="ECO:0000313" key="16">
    <source>
        <dbReference type="Proteomes" id="UP000095390"/>
    </source>
</evidence>
<dbReference type="SUPFAM" id="SSF55874">
    <property type="entry name" value="ATPase domain of HSP90 chaperone/DNA topoisomerase II/histidine kinase"/>
    <property type="match status" value="1"/>
</dbReference>
<evidence type="ECO:0000313" key="13">
    <source>
        <dbReference type="EMBL" id="CUM93726.1"/>
    </source>
</evidence>
<feature type="domain" description="Histidine kinase" evidence="12">
    <location>
        <begin position="126"/>
        <end position="345"/>
    </location>
</feature>
<dbReference type="InterPro" id="IPR003594">
    <property type="entry name" value="HATPase_dom"/>
</dbReference>
<dbReference type="Gene3D" id="3.30.565.10">
    <property type="entry name" value="Histidine kinase-like ATPase, C-terminal domain"/>
    <property type="match status" value="1"/>
</dbReference>
<organism evidence="13 16">
    <name type="scientific">Anaerobutyricum hallii</name>
    <dbReference type="NCBI Taxonomy" id="39488"/>
    <lineage>
        <taxon>Bacteria</taxon>
        <taxon>Bacillati</taxon>
        <taxon>Bacillota</taxon>
        <taxon>Clostridia</taxon>
        <taxon>Lachnospirales</taxon>
        <taxon>Lachnospiraceae</taxon>
        <taxon>Anaerobutyricum</taxon>
    </lineage>
</organism>
<evidence type="ECO:0000256" key="1">
    <source>
        <dbReference type="ARBA" id="ARBA00000085"/>
    </source>
</evidence>
<evidence type="ECO:0000313" key="17">
    <source>
        <dbReference type="Proteomes" id="UP000095679"/>
    </source>
</evidence>
<dbReference type="InterPro" id="IPR036890">
    <property type="entry name" value="HATPase_C_sf"/>
</dbReference>
<dbReference type="Proteomes" id="UP000283497">
    <property type="component" value="Unassembled WGS sequence"/>
</dbReference>
<comment type="subcellular location">
    <subcellularLocation>
        <location evidence="2">Cell membrane</location>
        <topology evidence="2">Multi-pass membrane protein</topology>
    </subcellularLocation>
</comment>
<proteinExistence type="predicted"/>
<accession>A0A173SUS9</accession>
<dbReference type="EMBL" id="CYZL01000004">
    <property type="protein sequence ID" value="CUN80122.1"/>
    <property type="molecule type" value="Genomic_DNA"/>
</dbReference>
<dbReference type="PANTHER" id="PTHR45453:SF2">
    <property type="entry name" value="HISTIDINE KINASE"/>
    <property type="match status" value="1"/>
</dbReference>
<dbReference type="InterPro" id="IPR005467">
    <property type="entry name" value="His_kinase_dom"/>
</dbReference>
<keyword evidence="7 13" id="KW-0418">Kinase</keyword>
<evidence type="ECO:0000256" key="7">
    <source>
        <dbReference type="ARBA" id="ARBA00022777"/>
    </source>
</evidence>
<dbReference type="InterPro" id="IPR004358">
    <property type="entry name" value="Sig_transdc_His_kin-like_C"/>
</dbReference>
<evidence type="ECO:0000313" key="15">
    <source>
        <dbReference type="EMBL" id="RHK42191.1"/>
    </source>
</evidence>
<dbReference type="GO" id="GO:0004721">
    <property type="term" value="F:phosphoprotein phosphatase activity"/>
    <property type="evidence" value="ECO:0007669"/>
    <property type="project" value="TreeGrafter"/>
</dbReference>
<evidence type="ECO:0000256" key="6">
    <source>
        <dbReference type="ARBA" id="ARBA00022692"/>
    </source>
</evidence>
<keyword evidence="5 13" id="KW-0808">Transferase</keyword>
<dbReference type="Proteomes" id="UP000095390">
    <property type="component" value="Unassembled WGS sequence"/>
</dbReference>
<dbReference type="SMART" id="SM00387">
    <property type="entry name" value="HATPase_c"/>
    <property type="match status" value="1"/>
</dbReference>
<evidence type="ECO:0000313" key="14">
    <source>
        <dbReference type="EMBL" id="CUN80122.1"/>
    </source>
</evidence>
<reference evidence="16 17" key="1">
    <citation type="submission" date="2015-09" db="EMBL/GenBank/DDBJ databases">
        <authorList>
            <consortium name="Pathogen Informatics"/>
        </authorList>
    </citation>
    <scope>NUCLEOTIDE SEQUENCE [LARGE SCALE GENOMIC DNA]</scope>
    <source>
        <strain evidence="14 17">2789STDY5834835</strain>
        <strain evidence="13 16">2789STDY5834966</strain>
    </source>
</reference>
<keyword evidence="6 11" id="KW-0812">Transmembrane</keyword>
<dbReference type="EC" id="2.7.13.3" evidence="3"/>
<feature type="transmembrane region" description="Helical" evidence="11">
    <location>
        <begin position="40"/>
        <end position="61"/>
    </location>
</feature>
<evidence type="ECO:0000256" key="4">
    <source>
        <dbReference type="ARBA" id="ARBA00022475"/>
    </source>
</evidence>
<keyword evidence="10 11" id="KW-0472">Membrane</keyword>
<dbReference type="OrthoDB" id="9780487at2"/>
<evidence type="ECO:0000256" key="5">
    <source>
        <dbReference type="ARBA" id="ARBA00022679"/>
    </source>
</evidence>
<evidence type="ECO:0000256" key="3">
    <source>
        <dbReference type="ARBA" id="ARBA00012438"/>
    </source>
</evidence>
<protein>
    <recommendedName>
        <fullName evidence="3">histidine kinase</fullName>
        <ecNumber evidence="3">2.7.13.3</ecNumber>
    </recommendedName>
</protein>
<comment type="catalytic activity">
    <reaction evidence="1">
        <text>ATP + protein L-histidine = ADP + protein N-phospho-L-histidine.</text>
        <dbReference type="EC" id="2.7.13.3"/>
    </reaction>
</comment>
<evidence type="ECO:0000256" key="2">
    <source>
        <dbReference type="ARBA" id="ARBA00004651"/>
    </source>
</evidence>
<dbReference type="Pfam" id="PF02518">
    <property type="entry name" value="HATPase_c"/>
    <property type="match status" value="1"/>
</dbReference>
<dbReference type="PROSITE" id="PS50109">
    <property type="entry name" value="HIS_KIN"/>
    <property type="match status" value="1"/>
</dbReference>
<gene>
    <name evidence="13" type="primary">graS</name>
    <name evidence="15" type="ORF">DW068_00870</name>
    <name evidence="14" type="ORF">ERS852450_00657</name>
    <name evidence="13" type="ORF">ERS852578_01193</name>
</gene>
<dbReference type="GO" id="GO:0005886">
    <property type="term" value="C:plasma membrane"/>
    <property type="evidence" value="ECO:0007669"/>
    <property type="project" value="UniProtKB-SubCell"/>
</dbReference>
<dbReference type="GO" id="GO:0016036">
    <property type="term" value="P:cellular response to phosphate starvation"/>
    <property type="evidence" value="ECO:0007669"/>
    <property type="project" value="TreeGrafter"/>
</dbReference>
<name>A0A173SUS9_9FIRM</name>
<dbReference type="Proteomes" id="UP000095679">
    <property type="component" value="Unassembled WGS sequence"/>
</dbReference>
<sequence>MIKESIFSFLKIRKMPIIIFTGIVVIFGILFYLYDIPFDAIIYGCELSFVWCAVCLFIDFYKYYKRHKLLHINREQFFDDAEQLPEHMDIIEYDYQELAKELYQAKQELISKNRIAKKELLDYYGMWVHQIKTPIAALDILLQNTEQFLYEEDIVNSRINKRLEIIQESIPVSDMKMELFKIEQYVEMALNYLRVEDISSDLSFKQYAVDDMVRQVIRKYAKIFISKKIKMNFKPTGRYIVTDDKWFVFVLEQFISNALKYTKKGQISIYMKEKSLVIEDTGIGIPAEDLPRIFEKGFTGYNGRENKKSTGIGLYLCKNIMDKLQWNITVDSEVGSGTKIYLTKM</sequence>
<dbReference type="EMBL" id="QRNJ01000002">
    <property type="protein sequence ID" value="RHK42191.1"/>
    <property type="molecule type" value="Genomic_DNA"/>
</dbReference>
<dbReference type="PRINTS" id="PR00344">
    <property type="entry name" value="BCTRLSENSOR"/>
</dbReference>
<evidence type="ECO:0000256" key="10">
    <source>
        <dbReference type="ARBA" id="ARBA00023136"/>
    </source>
</evidence>
<reference evidence="15 18" key="2">
    <citation type="submission" date="2018-08" db="EMBL/GenBank/DDBJ databases">
        <title>A genome reference for cultivated species of the human gut microbiota.</title>
        <authorList>
            <person name="Zou Y."/>
            <person name="Xue W."/>
            <person name="Luo G."/>
        </authorList>
    </citation>
    <scope>NUCLEOTIDE SEQUENCE [LARGE SCALE GENOMIC DNA]</scope>
    <source>
        <strain evidence="15 18">AF45-14BH</strain>
    </source>
</reference>
<dbReference type="PANTHER" id="PTHR45453">
    <property type="entry name" value="PHOSPHATE REGULON SENSOR PROTEIN PHOR"/>
    <property type="match status" value="1"/>
</dbReference>
<evidence type="ECO:0000259" key="12">
    <source>
        <dbReference type="PROSITE" id="PS50109"/>
    </source>
</evidence>
<dbReference type="GO" id="GO:0000155">
    <property type="term" value="F:phosphorelay sensor kinase activity"/>
    <property type="evidence" value="ECO:0007669"/>
    <property type="project" value="TreeGrafter"/>
</dbReference>
<evidence type="ECO:0000256" key="11">
    <source>
        <dbReference type="SAM" id="Phobius"/>
    </source>
</evidence>
<evidence type="ECO:0000313" key="18">
    <source>
        <dbReference type="Proteomes" id="UP000283497"/>
    </source>
</evidence>
<dbReference type="InterPro" id="IPR050351">
    <property type="entry name" value="BphY/WalK/GraS-like"/>
</dbReference>
<dbReference type="EMBL" id="CYYC01000011">
    <property type="protein sequence ID" value="CUM93726.1"/>
    <property type="molecule type" value="Genomic_DNA"/>
</dbReference>